<dbReference type="GO" id="GO:0097602">
    <property type="term" value="F:cullin family protein binding"/>
    <property type="evidence" value="ECO:0007669"/>
    <property type="project" value="TreeGrafter"/>
</dbReference>
<dbReference type="GO" id="GO:0032182">
    <property type="term" value="F:ubiquitin-like protein binding"/>
    <property type="evidence" value="ECO:0007669"/>
    <property type="project" value="TreeGrafter"/>
</dbReference>
<dbReference type="Gene3D" id="1.10.238.200">
    <property type="entry name" value="Cullin, PONY binding domain"/>
    <property type="match status" value="1"/>
</dbReference>
<dbReference type="SMR" id="A0A1H6PNH2"/>
<dbReference type="VEuPathDB" id="FungiDB:YALI0_F26147g"/>
<feature type="domain" description="DCUN1" evidence="3">
    <location>
        <begin position="49"/>
        <end position="239"/>
    </location>
</feature>
<dbReference type="AlphaFoldDB" id="A0A1H6PNH2"/>
<name>A0A1H6PNH2_YARLL</name>
<dbReference type="Gene3D" id="1.10.238.10">
    <property type="entry name" value="EF-hand"/>
    <property type="match status" value="1"/>
</dbReference>
<accession>A0A1H6PNH2</accession>
<sequence>MVRSDWRAQEIRRVMTFTGSKEKTARDALEKFDWNVEVAIDHILNTPQVDLSGASKVFDKYRNADSDEIDLDGTIQYITDLGLSLEEPTVLAVAMTAGSPSVGTFTRKPFVEGWAAIGGDTLPAQQKLCRSFAESMTSLNADFQKIYKFTYGFLLQEGQRVLPQETAVDYWRLLLTGKYEHLDKWLSFVTEKYKRNISRDAWNMLYEFMLFQAKDPSLESYDEDGAWPSVIDEYVEFLKE</sequence>
<dbReference type="PROSITE" id="PS51229">
    <property type="entry name" value="DCUN1"/>
    <property type="match status" value="1"/>
</dbReference>
<dbReference type="OMA" id="LWCKFLQ"/>
<reference evidence="5 7" key="2">
    <citation type="submission" date="2018-07" db="EMBL/GenBank/DDBJ databases">
        <title>Draft Genome Assemblies for Five Robust Yarrowia lipolytica Strains Exhibiting High Lipid Production and Pentose Sugar Utilization and Sugar Alcohol Secretion from Undetoxified Lignocellulosic Biomass Hydrolysates.</title>
        <authorList>
            <consortium name="DOE Joint Genome Institute"/>
            <person name="Walker C."/>
            <person name="Ryu S."/>
            <person name="Na H."/>
            <person name="Zane M."/>
            <person name="LaButti K."/>
            <person name="Lipzen A."/>
            <person name="Haridas S."/>
            <person name="Barry K."/>
            <person name="Grigoriev I.V."/>
            <person name="Quarterman J."/>
            <person name="Slininger P."/>
            <person name="Dien B."/>
            <person name="Trinh C.T."/>
        </authorList>
    </citation>
    <scope>NUCLEOTIDE SEQUENCE [LARGE SCALE GENOMIC DNA]</scope>
    <source>
        <strain evidence="5 7">YB392</strain>
    </source>
</reference>
<dbReference type="VEuPathDB" id="FungiDB:YALI1_F33594g"/>
<dbReference type="InterPro" id="IPR009060">
    <property type="entry name" value="UBA-like_sf"/>
</dbReference>
<dbReference type="GO" id="GO:0031624">
    <property type="term" value="F:ubiquitin conjugating enzyme binding"/>
    <property type="evidence" value="ECO:0007669"/>
    <property type="project" value="TreeGrafter"/>
</dbReference>
<dbReference type="EMBL" id="KZ858988">
    <property type="protein sequence ID" value="RDW26068.1"/>
    <property type="molecule type" value="Genomic_DNA"/>
</dbReference>
<dbReference type="EMBL" id="CP017558">
    <property type="protein sequence ID" value="AOW07726.1"/>
    <property type="molecule type" value="Genomic_DNA"/>
</dbReference>
<gene>
    <name evidence="5" type="ORF">B0I71DRAFT_131589</name>
    <name evidence="4" type="ORF">YALI1_F33594g</name>
</gene>
<evidence type="ECO:0000313" key="7">
    <source>
        <dbReference type="Proteomes" id="UP000256601"/>
    </source>
</evidence>
<evidence type="ECO:0000313" key="4">
    <source>
        <dbReference type="EMBL" id="AOW07726.1"/>
    </source>
</evidence>
<dbReference type="InterPro" id="IPR005176">
    <property type="entry name" value="PONY_dom"/>
</dbReference>
<dbReference type="SUPFAM" id="SSF46934">
    <property type="entry name" value="UBA-like"/>
    <property type="match status" value="1"/>
</dbReference>
<evidence type="ECO:0000259" key="3">
    <source>
        <dbReference type="PROSITE" id="PS51229"/>
    </source>
</evidence>
<dbReference type="GO" id="GO:0000151">
    <property type="term" value="C:ubiquitin ligase complex"/>
    <property type="evidence" value="ECO:0007669"/>
    <property type="project" value="TreeGrafter"/>
</dbReference>
<proteinExistence type="predicted"/>
<dbReference type="GO" id="GO:0005886">
    <property type="term" value="C:plasma membrane"/>
    <property type="evidence" value="ECO:0007669"/>
    <property type="project" value="UniProtKB-ARBA"/>
</dbReference>
<evidence type="ECO:0000313" key="6">
    <source>
        <dbReference type="Proteomes" id="UP000182444"/>
    </source>
</evidence>
<dbReference type="Proteomes" id="UP000182444">
    <property type="component" value="Chromosome 1F"/>
</dbReference>
<evidence type="ECO:0000256" key="1">
    <source>
        <dbReference type="ARBA" id="ARBA00022786"/>
    </source>
</evidence>
<evidence type="ECO:0000256" key="2">
    <source>
        <dbReference type="RuleBase" id="RU410713"/>
    </source>
</evidence>
<dbReference type="Pfam" id="PF14555">
    <property type="entry name" value="UBA_4"/>
    <property type="match status" value="1"/>
</dbReference>
<dbReference type="RefSeq" id="XP_505896.1">
    <property type="nucleotide sequence ID" value="XM_505896.1"/>
</dbReference>
<dbReference type="GO" id="GO:0045116">
    <property type="term" value="P:protein neddylation"/>
    <property type="evidence" value="ECO:0007669"/>
    <property type="project" value="TreeGrafter"/>
</dbReference>
<dbReference type="KEGG" id="yli:2908110"/>
<dbReference type="GeneID" id="2908110"/>
<dbReference type="FunFam" id="1.10.238.200:FF:000003">
    <property type="entry name" value="DCN1-like protein 3"/>
    <property type="match status" value="1"/>
</dbReference>
<dbReference type="InterPro" id="IPR042460">
    <property type="entry name" value="DCN1-like_PONY"/>
</dbReference>
<dbReference type="Pfam" id="PF03556">
    <property type="entry name" value="Cullin_binding"/>
    <property type="match status" value="1"/>
</dbReference>
<dbReference type="PANTHER" id="PTHR12281:SF31">
    <property type="entry name" value="DCN1-LIKE PROTEIN 3"/>
    <property type="match status" value="1"/>
</dbReference>
<protein>
    <recommendedName>
        <fullName evidence="2">Defective in cullin neddylation protein</fullName>
    </recommendedName>
</protein>
<dbReference type="eggNOG" id="KOG3077">
    <property type="taxonomic scope" value="Eukaryota"/>
</dbReference>
<reference evidence="4 6" key="1">
    <citation type="journal article" date="2016" name="PLoS ONE">
        <title>Sequence Assembly of Yarrowia lipolytica Strain W29/CLIB89 Shows Transposable Element Diversity.</title>
        <authorList>
            <person name="Magnan C."/>
            <person name="Yu J."/>
            <person name="Chang I."/>
            <person name="Jahn E."/>
            <person name="Kanomata Y."/>
            <person name="Wu J."/>
            <person name="Zeller M."/>
            <person name="Oakes M."/>
            <person name="Baldi P."/>
            <person name="Sandmeyer S."/>
        </authorList>
    </citation>
    <scope>NUCLEOTIDE SEQUENCE [LARGE SCALE GENOMIC DNA]</scope>
    <source>
        <strain evidence="4">CLIB89</strain>
        <strain evidence="6">CLIB89(W29)</strain>
    </source>
</reference>
<dbReference type="PANTHER" id="PTHR12281">
    <property type="entry name" value="RP42 RELATED"/>
    <property type="match status" value="1"/>
</dbReference>
<dbReference type="OrthoDB" id="27198at2759"/>
<comment type="function">
    <text evidence="2">Neddylation of cullins play an essential role in the regulation of SCF-type complexes activity.</text>
</comment>
<keyword evidence="1" id="KW-0833">Ubl conjugation pathway</keyword>
<evidence type="ECO:0000313" key="5">
    <source>
        <dbReference type="EMBL" id="RDW26068.1"/>
    </source>
</evidence>
<dbReference type="Proteomes" id="UP000256601">
    <property type="component" value="Unassembled WGS sequence"/>
</dbReference>
<dbReference type="InterPro" id="IPR014764">
    <property type="entry name" value="DCN-prot"/>
</dbReference>
<organism evidence="4 6">
    <name type="scientific">Yarrowia lipolytica</name>
    <name type="common">Candida lipolytica</name>
    <dbReference type="NCBI Taxonomy" id="4952"/>
    <lineage>
        <taxon>Eukaryota</taxon>
        <taxon>Fungi</taxon>
        <taxon>Dikarya</taxon>
        <taxon>Ascomycota</taxon>
        <taxon>Saccharomycotina</taxon>
        <taxon>Dipodascomycetes</taxon>
        <taxon>Dipodascales</taxon>
        <taxon>Dipodascales incertae sedis</taxon>
        <taxon>Yarrowia</taxon>
    </lineage>
</organism>